<dbReference type="GO" id="GO:0004713">
    <property type="term" value="F:protein tyrosine kinase activity"/>
    <property type="evidence" value="ECO:0007669"/>
    <property type="project" value="InterPro"/>
</dbReference>
<sequence>MSTHNKVHKLLGCCLETKVPVLIYEWVAAETLEDRILLKDEKQNKLPVLEWKDRLRIAWEISCAVSYFHSAFPRPFIHGYLEPLSVFLNQDNAAILSNFSLSASIPEGQNFVVDHFVEETRGYEAPEYQTRREFTEYTDVYSFGVLFLVLLTGKDATFSCICIGENAKSTNIIDWVTSKIRNKRISEIVDPVINNSEIPASELSASIDLALRCTSFQAYKRPTMEDVEIELCNMLRSSKSIPTTSSVV</sequence>
<keyword evidence="1" id="KW-0547">Nucleotide-binding</keyword>
<dbReference type="PANTHER" id="PTHR27005">
    <property type="entry name" value="WALL-ASSOCIATED RECEPTOR KINASE-LIKE 21"/>
    <property type="match status" value="1"/>
</dbReference>
<dbReference type="InterPro" id="IPR001245">
    <property type="entry name" value="Ser-Thr/Tyr_kinase_cat_dom"/>
</dbReference>
<proteinExistence type="predicted"/>
<evidence type="ECO:0000259" key="3">
    <source>
        <dbReference type="PROSITE" id="PS50011"/>
    </source>
</evidence>
<dbReference type="InterPro" id="IPR045274">
    <property type="entry name" value="WAK-like"/>
</dbReference>
<keyword evidence="5" id="KW-1185">Reference proteome</keyword>
<dbReference type="Gramene" id="AUR62018972-RA">
    <property type="protein sequence ID" value="AUR62018972-RA:cds"/>
    <property type="gene ID" value="AUR62018972"/>
</dbReference>
<dbReference type="InterPro" id="IPR011009">
    <property type="entry name" value="Kinase-like_dom_sf"/>
</dbReference>
<dbReference type="OMA" id="CICIGEN"/>
<dbReference type="GO" id="GO:0005524">
    <property type="term" value="F:ATP binding"/>
    <property type="evidence" value="ECO:0007669"/>
    <property type="project" value="UniProtKB-KW"/>
</dbReference>
<dbReference type="GO" id="GO:0007166">
    <property type="term" value="P:cell surface receptor signaling pathway"/>
    <property type="evidence" value="ECO:0007669"/>
    <property type="project" value="InterPro"/>
</dbReference>
<evidence type="ECO:0000313" key="5">
    <source>
        <dbReference type="Proteomes" id="UP000596660"/>
    </source>
</evidence>
<dbReference type="SUPFAM" id="SSF56112">
    <property type="entry name" value="Protein kinase-like (PK-like)"/>
    <property type="match status" value="1"/>
</dbReference>
<protein>
    <recommendedName>
        <fullName evidence="3">Protein kinase domain-containing protein</fullName>
    </recommendedName>
</protein>
<reference evidence="4" key="1">
    <citation type="journal article" date="2017" name="Nature">
        <title>The genome of Chenopodium quinoa.</title>
        <authorList>
            <person name="Jarvis D.E."/>
            <person name="Ho Y.S."/>
            <person name="Lightfoot D.J."/>
            <person name="Schmoeckel S.M."/>
            <person name="Li B."/>
            <person name="Borm T.J.A."/>
            <person name="Ohyanagi H."/>
            <person name="Mineta K."/>
            <person name="Michell C.T."/>
            <person name="Saber N."/>
            <person name="Kharbatia N.M."/>
            <person name="Rupper R.R."/>
            <person name="Sharp A.R."/>
            <person name="Dally N."/>
            <person name="Boughton B.A."/>
            <person name="Woo Y.H."/>
            <person name="Gao G."/>
            <person name="Schijlen E.G.W.M."/>
            <person name="Guo X."/>
            <person name="Momin A.A."/>
            <person name="Negrao S."/>
            <person name="Al-Babili S."/>
            <person name="Gehring C."/>
            <person name="Roessner U."/>
            <person name="Jung C."/>
            <person name="Murphy K."/>
            <person name="Arold S.T."/>
            <person name="Gojobori T."/>
            <person name="van der Linden C.G."/>
            <person name="van Loo E.N."/>
            <person name="Jellen E.N."/>
            <person name="Maughan P.J."/>
            <person name="Tester M."/>
        </authorList>
    </citation>
    <scope>NUCLEOTIDE SEQUENCE [LARGE SCALE GENOMIC DNA]</scope>
    <source>
        <strain evidence="4">cv. PI 614886</strain>
    </source>
</reference>
<dbReference type="InterPro" id="IPR020635">
    <property type="entry name" value="Tyr_kinase_cat_dom"/>
</dbReference>
<dbReference type="SMART" id="SM00219">
    <property type="entry name" value="TyrKc"/>
    <property type="match status" value="1"/>
</dbReference>
<dbReference type="Proteomes" id="UP000596660">
    <property type="component" value="Unplaced"/>
</dbReference>
<evidence type="ECO:0000313" key="4">
    <source>
        <dbReference type="EnsemblPlants" id="AUR62018972-RA:cds"/>
    </source>
</evidence>
<dbReference type="InterPro" id="IPR000719">
    <property type="entry name" value="Prot_kinase_dom"/>
</dbReference>
<accession>A0A803LUS8</accession>
<dbReference type="PROSITE" id="PS50011">
    <property type="entry name" value="PROTEIN_KINASE_DOM"/>
    <property type="match status" value="1"/>
</dbReference>
<keyword evidence="2" id="KW-0067">ATP-binding</keyword>
<evidence type="ECO:0000256" key="1">
    <source>
        <dbReference type="ARBA" id="ARBA00022741"/>
    </source>
</evidence>
<feature type="domain" description="Protein kinase" evidence="3">
    <location>
        <begin position="1"/>
        <end position="231"/>
    </location>
</feature>
<evidence type="ECO:0000256" key="2">
    <source>
        <dbReference type="ARBA" id="ARBA00022840"/>
    </source>
</evidence>
<dbReference type="GO" id="GO:0004674">
    <property type="term" value="F:protein serine/threonine kinase activity"/>
    <property type="evidence" value="ECO:0007669"/>
    <property type="project" value="TreeGrafter"/>
</dbReference>
<dbReference type="EnsemblPlants" id="AUR62018972-RA">
    <property type="protein sequence ID" value="AUR62018972-RA:cds"/>
    <property type="gene ID" value="AUR62018972"/>
</dbReference>
<dbReference type="Gene3D" id="1.10.510.10">
    <property type="entry name" value="Transferase(Phosphotransferase) domain 1"/>
    <property type="match status" value="1"/>
</dbReference>
<name>A0A803LUS8_CHEQI</name>
<organism evidence="4 5">
    <name type="scientific">Chenopodium quinoa</name>
    <name type="common">Quinoa</name>
    <dbReference type="NCBI Taxonomy" id="63459"/>
    <lineage>
        <taxon>Eukaryota</taxon>
        <taxon>Viridiplantae</taxon>
        <taxon>Streptophyta</taxon>
        <taxon>Embryophyta</taxon>
        <taxon>Tracheophyta</taxon>
        <taxon>Spermatophyta</taxon>
        <taxon>Magnoliopsida</taxon>
        <taxon>eudicotyledons</taxon>
        <taxon>Gunneridae</taxon>
        <taxon>Pentapetalae</taxon>
        <taxon>Caryophyllales</taxon>
        <taxon>Chenopodiaceae</taxon>
        <taxon>Chenopodioideae</taxon>
        <taxon>Atripliceae</taxon>
        <taxon>Chenopodium</taxon>
    </lineage>
</organism>
<dbReference type="AlphaFoldDB" id="A0A803LUS8"/>
<dbReference type="GO" id="GO:0005886">
    <property type="term" value="C:plasma membrane"/>
    <property type="evidence" value="ECO:0007669"/>
    <property type="project" value="TreeGrafter"/>
</dbReference>
<dbReference type="PANTHER" id="PTHR27005:SF466">
    <property type="entry name" value="NON-FUNCTIONAL PSEUDOKINASE ZED1-LIKE"/>
    <property type="match status" value="1"/>
</dbReference>
<reference evidence="4" key="2">
    <citation type="submission" date="2021-03" db="UniProtKB">
        <authorList>
            <consortium name="EnsemblPlants"/>
        </authorList>
    </citation>
    <scope>IDENTIFICATION</scope>
</reference>
<dbReference type="Pfam" id="PF07714">
    <property type="entry name" value="PK_Tyr_Ser-Thr"/>
    <property type="match status" value="1"/>
</dbReference>